<evidence type="ECO:0000256" key="3">
    <source>
        <dbReference type="ARBA" id="ARBA00022741"/>
    </source>
</evidence>
<dbReference type="InterPro" id="IPR027417">
    <property type="entry name" value="P-loop_NTPase"/>
</dbReference>
<sequence>MSGVVRAEIGSFRYAAAGVDALSGLAVDISAGSLTGIVGAAGSGKSTLGAVLAGLLPRGSRGPAPGGGHDDDRLSGRLGLDGQQVVFDADHAPRIDVAAWARRVGMLPQDARHYLSGVRATVREELAFSLENAGTPRSRMLAAVESVAGELGIAHLLDASPERLSGGQERLVAIAALAVADPGAVVLDEPLAGLDADARAEVDGLISRLRERGTAVVVMSHAFDELVTRARTVHVLSGGRAAASGAPSEVRGAAEECGVLVGTGAPAPVPAGPAAGEALLEFERVRLRYPSAAAPAVDGLSLHADAGTCAALLGPNGSGKTTVLKAAAGLLRPEGGRLRVEEPGLLLQNPADQLFERTVEREVGFGLRGGRRNPAVAEVLGRLGLAGVAGTHPYELPASQRRLVALASVLVRRPRVLLLDEPTVALDAGGRRHLVDAIRYALETGAAVLLSTHDEPFAAAVAHRTTRLERAAPNGP</sequence>
<evidence type="ECO:0000256" key="2">
    <source>
        <dbReference type="ARBA" id="ARBA00022448"/>
    </source>
</evidence>
<dbReference type="InterPro" id="IPR015856">
    <property type="entry name" value="ABC_transpr_CbiO/EcfA_su"/>
</dbReference>
<dbReference type="GO" id="GO:0005524">
    <property type="term" value="F:ATP binding"/>
    <property type="evidence" value="ECO:0007669"/>
    <property type="project" value="UniProtKB-KW"/>
</dbReference>
<evidence type="ECO:0000256" key="1">
    <source>
        <dbReference type="ARBA" id="ARBA00005417"/>
    </source>
</evidence>
<feature type="domain" description="ABC transporter" evidence="5">
    <location>
        <begin position="280"/>
        <end position="476"/>
    </location>
</feature>
<keyword evidence="4 6" id="KW-0067">ATP-binding</keyword>
<keyword evidence="7" id="KW-1185">Reference proteome</keyword>
<dbReference type="InterPro" id="IPR003439">
    <property type="entry name" value="ABC_transporter-like_ATP-bd"/>
</dbReference>
<dbReference type="SMART" id="SM00382">
    <property type="entry name" value="AAA"/>
    <property type="match status" value="2"/>
</dbReference>
<name>A0ABQ3GCY3_9MICC</name>
<evidence type="ECO:0000256" key="4">
    <source>
        <dbReference type="ARBA" id="ARBA00022840"/>
    </source>
</evidence>
<dbReference type="SUPFAM" id="SSF52540">
    <property type="entry name" value="P-loop containing nucleoside triphosphate hydrolases"/>
    <property type="match status" value="2"/>
</dbReference>
<dbReference type="PROSITE" id="PS50893">
    <property type="entry name" value="ABC_TRANSPORTER_2"/>
    <property type="match status" value="2"/>
</dbReference>
<reference evidence="7" key="1">
    <citation type="journal article" date="2019" name="Int. J. Syst. Evol. Microbiol.">
        <title>The Global Catalogue of Microorganisms (GCM) 10K type strain sequencing project: providing services to taxonomists for standard genome sequencing and annotation.</title>
        <authorList>
            <consortium name="The Broad Institute Genomics Platform"/>
            <consortium name="The Broad Institute Genome Sequencing Center for Infectious Disease"/>
            <person name="Wu L."/>
            <person name="Ma J."/>
        </authorList>
    </citation>
    <scope>NUCLEOTIDE SEQUENCE [LARGE SCALE GENOMIC DNA]</scope>
    <source>
        <strain evidence="7">KCTC 19466</strain>
    </source>
</reference>
<accession>A0ABQ3GCY3</accession>
<protein>
    <submittedName>
        <fullName evidence="6">ABC transporter ATP-binding protein</fullName>
    </submittedName>
</protein>
<organism evidence="6 7">
    <name type="scientific">Zhihengliuella salsuginis</name>
    <dbReference type="NCBI Taxonomy" id="578222"/>
    <lineage>
        <taxon>Bacteria</taxon>
        <taxon>Bacillati</taxon>
        <taxon>Actinomycetota</taxon>
        <taxon>Actinomycetes</taxon>
        <taxon>Micrococcales</taxon>
        <taxon>Micrococcaceae</taxon>
        <taxon>Zhihengliuella</taxon>
    </lineage>
</organism>
<dbReference type="PANTHER" id="PTHR43553">
    <property type="entry name" value="HEAVY METAL TRANSPORTER"/>
    <property type="match status" value="1"/>
</dbReference>
<comment type="similarity">
    <text evidence="1">Belongs to the ABC transporter superfamily.</text>
</comment>
<dbReference type="Pfam" id="PF00005">
    <property type="entry name" value="ABC_tran"/>
    <property type="match status" value="2"/>
</dbReference>
<evidence type="ECO:0000259" key="5">
    <source>
        <dbReference type="PROSITE" id="PS50893"/>
    </source>
</evidence>
<keyword evidence="3" id="KW-0547">Nucleotide-binding</keyword>
<dbReference type="Proteomes" id="UP000642819">
    <property type="component" value="Unassembled WGS sequence"/>
</dbReference>
<gene>
    <name evidence="6" type="ORF">GCM10008096_05200</name>
</gene>
<evidence type="ECO:0000313" key="7">
    <source>
        <dbReference type="Proteomes" id="UP000642819"/>
    </source>
</evidence>
<dbReference type="PANTHER" id="PTHR43553:SF1">
    <property type="entry name" value="ABC TRANSPORTER I FAMILY MEMBER 11, CHLOROPLASTIC"/>
    <property type="match status" value="1"/>
</dbReference>
<feature type="domain" description="ABC transporter" evidence="5">
    <location>
        <begin position="5"/>
        <end position="263"/>
    </location>
</feature>
<dbReference type="EMBL" id="BMXK01000002">
    <property type="protein sequence ID" value="GHD01277.1"/>
    <property type="molecule type" value="Genomic_DNA"/>
</dbReference>
<dbReference type="InterPro" id="IPR003593">
    <property type="entry name" value="AAA+_ATPase"/>
</dbReference>
<keyword evidence="2" id="KW-0813">Transport</keyword>
<dbReference type="InterPro" id="IPR050095">
    <property type="entry name" value="ECF_ABC_transporter_ATP-bd"/>
</dbReference>
<comment type="caution">
    <text evidence="6">The sequence shown here is derived from an EMBL/GenBank/DDBJ whole genome shotgun (WGS) entry which is preliminary data.</text>
</comment>
<proteinExistence type="inferred from homology"/>
<dbReference type="RefSeq" id="WP_189348565.1">
    <property type="nucleotide sequence ID" value="NZ_BMXK01000002.1"/>
</dbReference>
<dbReference type="Gene3D" id="3.40.50.300">
    <property type="entry name" value="P-loop containing nucleotide triphosphate hydrolases"/>
    <property type="match status" value="2"/>
</dbReference>
<dbReference type="CDD" id="cd03225">
    <property type="entry name" value="ABC_cobalt_CbiO_domain1"/>
    <property type="match status" value="2"/>
</dbReference>
<evidence type="ECO:0000313" key="6">
    <source>
        <dbReference type="EMBL" id="GHD01277.1"/>
    </source>
</evidence>